<evidence type="ECO:0000313" key="2">
    <source>
        <dbReference type="Proteomes" id="UP000750197"/>
    </source>
</evidence>
<dbReference type="EMBL" id="JAHEAC010000061">
    <property type="protein sequence ID" value="MBX8644418.1"/>
    <property type="molecule type" value="Genomic_DNA"/>
</dbReference>
<evidence type="ECO:0000313" key="1">
    <source>
        <dbReference type="EMBL" id="MBX8644418.1"/>
    </source>
</evidence>
<proteinExistence type="predicted"/>
<reference evidence="1" key="1">
    <citation type="submission" date="2021-05" db="EMBL/GenBank/DDBJ databases">
        <title>Genomic insights into ecological role and evolution of a novel Thermoplasmata order Candidatus Sysuiplasmatales.</title>
        <authorList>
            <person name="Yuan Y."/>
        </authorList>
    </citation>
    <scope>NUCLEOTIDE SEQUENCE</scope>
    <source>
        <strain evidence="1">TUT19-bin139</strain>
    </source>
</reference>
<comment type="caution">
    <text evidence="1">The sequence shown here is derived from an EMBL/GenBank/DDBJ whole genome shotgun (WGS) entry which is preliminary data.</text>
</comment>
<dbReference type="AlphaFoldDB" id="A0A8J7YPB0"/>
<organism evidence="1 2">
    <name type="scientific">Candidatus Sysuiplasma superficiale</name>
    <dbReference type="NCBI Taxonomy" id="2823368"/>
    <lineage>
        <taxon>Archaea</taxon>
        <taxon>Methanobacteriati</taxon>
        <taxon>Thermoplasmatota</taxon>
        <taxon>Thermoplasmata</taxon>
        <taxon>Candidatus Sysuiplasmatales</taxon>
        <taxon>Candidatus Sysuiplasmataceae</taxon>
        <taxon>Candidatus Sysuiplasma</taxon>
    </lineage>
</organism>
<accession>A0A8J7YPB0</accession>
<protein>
    <submittedName>
        <fullName evidence="1">Uncharacterized protein</fullName>
    </submittedName>
</protein>
<name>A0A8J7YPB0_9ARCH</name>
<sequence>MEIMAAAFMVMHLPITTYSLYAMLKLRFCPHMHDHGSRPENRRLVVEIVTNGQNPEIVEDIISRLGTYKTKFETWLLKEENDRFAYSANEMVVPAITIPKTAHAGR</sequence>
<dbReference type="Proteomes" id="UP000750197">
    <property type="component" value="Unassembled WGS sequence"/>
</dbReference>
<gene>
    <name evidence="1" type="ORF">KIY12_06840</name>
</gene>